<dbReference type="GO" id="GO:0005739">
    <property type="term" value="C:mitochondrion"/>
    <property type="evidence" value="ECO:0007669"/>
    <property type="project" value="UniProtKB-SubCell"/>
</dbReference>
<reference evidence="15" key="1">
    <citation type="submission" date="2016-05" db="EMBL/GenBank/DDBJ databases">
        <title>Comparative genomics of biotechnologically important yeasts.</title>
        <authorList>
            <consortium name="DOE Joint Genome Institute"/>
            <person name="Riley R."/>
            <person name="Haridas S."/>
            <person name="Wolfe K.H."/>
            <person name="Lopes M.R."/>
            <person name="Hittinger C.T."/>
            <person name="Goker M."/>
            <person name="Salamov A."/>
            <person name="Wisecaver J."/>
            <person name="Long T.M."/>
            <person name="Aerts A.L."/>
            <person name="Barry K."/>
            <person name="Choi C."/>
            <person name="Clum A."/>
            <person name="Coughlan A.Y."/>
            <person name="Deshpande S."/>
            <person name="Douglass A.P."/>
            <person name="Hanson S.J."/>
            <person name="Klenk H.-P."/>
            <person name="Labutti K."/>
            <person name="Lapidus A."/>
            <person name="Lindquist E."/>
            <person name="Lipzen A."/>
            <person name="Meier-Kolthoff J.P."/>
            <person name="Ohm R.A."/>
            <person name="Otillar R.P."/>
            <person name="Pangilinan J."/>
            <person name="Peng Y."/>
            <person name="Rokas A."/>
            <person name="Rosa C.A."/>
            <person name="Scheuner C."/>
            <person name="Sibirny A.A."/>
            <person name="Slot J.C."/>
            <person name="Stielow J.B."/>
            <person name="Sun H."/>
            <person name="Kurtzman C.P."/>
            <person name="Blackwell M."/>
            <person name="Grigoriev I.V."/>
            <person name="Jeffries T.W."/>
        </authorList>
    </citation>
    <scope>NUCLEOTIDE SEQUENCE [LARGE SCALE GENOMIC DNA]</scope>
    <source>
        <strain evidence="15">NRRL Y-2460</strain>
    </source>
</reference>
<evidence type="ECO:0000256" key="2">
    <source>
        <dbReference type="ARBA" id="ARBA00010371"/>
    </source>
</evidence>
<comment type="similarity">
    <text evidence="2">Belongs to the zinc-containing alcohol dehydrogenase family. Quinone oxidoreductase subfamily.</text>
</comment>
<dbReference type="EMBL" id="KV454016">
    <property type="protein sequence ID" value="ODV94126.1"/>
    <property type="molecule type" value="Genomic_DNA"/>
</dbReference>
<keyword evidence="10" id="KW-0275">Fatty acid biosynthesis</keyword>
<evidence type="ECO:0000256" key="6">
    <source>
        <dbReference type="ARBA" id="ARBA00022946"/>
    </source>
</evidence>
<keyword evidence="9" id="KW-0496">Mitochondrion</keyword>
<sequence length="354" mass="38938">MVTSRAIIYSNYGDPLSEIKVHQYTISDPVDDEVLLQSVAAPINPSDLIQIAGIYPSRPPMDTSLGTKEPSAVAGNEGLFKIIKVGSKVKDFKIGDWCIPLHVNTGTWRTYSKTAEDQLIKIPKNYVSMAQATTVSVNGCTALQLLTTLTDVKPGEWVIQNGSNSVVGKFVIQIAKKMGIKTLNVVRNRPNIEELKKKLYDLGATKVITEDENTSPEFESTIKEWTKGSIIKLGLNCIGGDSATGVVSKVSPEGVFVTYGAMILGPVKIPIHKLTFENVKCVGYWVTENAKKDINGKIKSVHEALKLMHDGVIGDIDVEEKVVHLDNLTDEEFLQIYKNAFTDSKKLKQLVVYK</sequence>
<dbReference type="OrthoDB" id="7482721at2759"/>
<keyword evidence="8" id="KW-0443">Lipid metabolism</keyword>
<keyword evidence="15" id="KW-1185">Reference proteome</keyword>
<dbReference type="InterPro" id="IPR013149">
    <property type="entry name" value="ADH-like_C"/>
</dbReference>
<dbReference type="InterPro" id="IPR020843">
    <property type="entry name" value="ER"/>
</dbReference>
<protein>
    <recommendedName>
        <fullName evidence="11">enoyl-[acyl-carrier-protein] reductase</fullName>
        <ecNumber evidence="11">1.3.1.104</ecNumber>
    </recommendedName>
</protein>
<dbReference type="Pfam" id="PF00107">
    <property type="entry name" value="ADH_zinc_N"/>
    <property type="match status" value="1"/>
</dbReference>
<comment type="catalytic activity">
    <reaction evidence="12">
        <text>a 2,3-saturated acyl-[ACP] + NADP(+) = a (2E)-enoyl-[ACP] + NADPH + H(+)</text>
        <dbReference type="Rhea" id="RHEA:22564"/>
        <dbReference type="Rhea" id="RHEA-COMP:9925"/>
        <dbReference type="Rhea" id="RHEA-COMP:9926"/>
        <dbReference type="ChEBI" id="CHEBI:15378"/>
        <dbReference type="ChEBI" id="CHEBI:57783"/>
        <dbReference type="ChEBI" id="CHEBI:58349"/>
        <dbReference type="ChEBI" id="CHEBI:78784"/>
        <dbReference type="ChEBI" id="CHEBI:78785"/>
        <dbReference type="EC" id="1.3.1.104"/>
    </reaction>
</comment>
<proteinExistence type="inferred from homology"/>
<keyword evidence="7" id="KW-0560">Oxidoreductase</keyword>
<evidence type="ECO:0000313" key="14">
    <source>
        <dbReference type="EMBL" id="ODV94126.1"/>
    </source>
</evidence>
<dbReference type="EC" id="1.3.1.104" evidence="11"/>
<comment type="subcellular location">
    <subcellularLocation>
        <location evidence="1">Mitochondrion</location>
    </subcellularLocation>
</comment>
<evidence type="ECO:0000256" key="12">
    <source>
        <dbReference type="ARBA" id="ARBA00048843"/>
    </source>
</evidence>
<dbReference type="InterPro" id="IPR051034">
    <property type="entry name" value="Mito_Enoyl-ACP_Reductase"/>
</dbReference>
<accession>A0A1E4TQT4</accession>
<dbReference type="AlphaFoldDB" id="A0A1E4TQT4"/>
<evidence type="ECO:0000256" key="10">
    <source>
        <dbReference type="ARBA" id="ARBA00023160"/>
    </source>
</evidence>
<evidence type="ECO:0000313" key="15">
    <source>
        <dbReference type="Proteomes" id="UP000094236"/>
    </source>
</evidence>
<keyword evidence="5" id="KW-0521">NADP</keyword>
<evidence type="ECO:0000256" key="9">
    <source>
        <dbReference type="ARBA" id="ARBA00023128"/>
    </source>
</evidence>
<dbReference type="CDD" id="cd08290">
    <property type="entry name" value="ETR"/>
    <property type="match status" value="1"/>
</dbReference>
<dbReference type="InterPro" id="IPR013154">
    <property type="entry name" value="ADH-like_N"/>
</dbReference>
<dbReference type="Gene3D" id="3.40.50.720">
    <property type="entry name" value="NAD(P)-binding Rossmann-like Domain"/>
    <property type="match status" value="1"/>
</dbReference>
<organism evidence="14 15">
    <name type="scientific">Pachysolen tannophilus NRRL Y-2460</name>
    <dbReference type="NCBI Taxonomy" id="669874"/>
    <lineage>
        <taxon>Eukaryota</taxon>
        <taxon>Fungi</taxon>
        <taxon>Dikarya</taxon>
        <taxon>Ascomycota</taxon>
        <taxon>Saccharomycotina</taxon>
        <taxon>Pichiomycetes</taxon>
        <taxon>Pachysolenaceae</taxon>
        <taxon>Pachysolen</taxon>
    </lineage>
</organism>
<name>A0A1E4TQT4_PACTA</name>
<evidence type="ECO:0000256" key="1">
    <source>
        <dbReference type="ARBA" id="ARBA00004173"/>
    </source>
</evidence>
<keyword evidence="4" id="KW-0276">Fatty acid metabolism</keyword>
<dbReference type="GO" id="GO:0006633">
    <property type="term" value="P:fatty acid biosynthetic process"/>
    <property type="evidence" value="ECO:0007669"/>
    <property type="project" value="UniProtKB-KW"/>
</dbReference>
<dbReference type="STRING" id="669874.A0A1E4TQT4"/>
<evidence type="ECO:0000259" key="13">
    <source>
        <dbReference type="SMART" id="SM00829"/>
    </source>
</evidence>
<evidence type="ECO:0000256" key="3">
    <source>
        <dbReference type="ARBA" id="ARBA00022516"/>
    </source>
</evidence>
<feature type="domain" description="Enoyl reductase (ER)" evidence="13">
    <location>
        <begin position="14"/>
        <end position="313"/>
    </location>
</feature>
<dbReference type="PANTHER" id="PTHR43981:SF2">
    <property type="entry name" value="ENOYL-[ACYL-CARRIER-PROTEIN] REDUCTASE, MITOCHONDRIAL"/>
    <property type="match status" value="1"/>
</dbReference>
<dbReference type="SUPFAM" id="SSF50129">
    <property type="entry name" value="GroES-like"/>
    <property type="match status" value="1"/>
</dbReference>
<gene>
    <name evidence="14" type="ORF">PACTADRAFT_51008</name>
</gene>
<keyword evidence="3" id="KW-0444">Lipid biosynthesis</keyword>
<dbReference type="Gene3D" id="3.90.180.10">
    <property type="entry name" value="Medium-chain alcohol dehydrogenases, catalytic domain"/>
    <property type="match status" value="1"/>
</dbReference>
<dbReference type="InterPro" id="IPR011032">
    <property type="entry name" value="GroES-like_sf"/>
</dbReference>
<evidence type="ECO:0000256" key="7">
    <source>
        <dbReference type="ARBA" id="ARBA00023002"/>
    </source>
</evidence>
<dbReference type="SUPFAM" id="SSF51735">
    <property type="entry name" value="NAD(P)-binding Rossmann-fold domains"/>
    <property type="match status" value="1"/>
</dbReference>
<evidence type="ECO:0000256" key="11">
    <source>
        <dbReference type="ARBA" id="ARBA00038963"/>
    </source>
</evidence>
<dbReference type="PANTHER" id="PTHR43981">
    <property type="entry name" value="ENOYL-[ACYL-CARRIER-PROTEIN] REDUCTASE, MITOCHONDRIAL"/>
    <property type="match status" value="1"/>
</dbReference>
<dbReference type="GO" id="GO:0141148">
    <property type="term" value="F:enoyl-[acyl-carrier-protein] reductase (NADPH) activity"/>
    <property type="evidence" value="ECO:0007669"/>
    <property type="project" value="UniProtKB-EC"/>
</dbReference>
<dbReference type="Pfam" id="PF08240">
    <property type="entry name" value="ADH_N"/>
    <property type="match status" value="1"/>
</dbReference>
<keyword evidence="6" id="KW-0809">Transit peptide</keyword>
<evidence type="ECO:0000256" key="4">
    <source>
        <dbReference type="ARBA" id="ARBA00022832"/>
    </source>
</evidence>
<dbReference type="InterPro" id="IPR036291">
    <property type="entry name" value="NAD(P)-bd_dom_sf"/>
</dbReference>
<dbReference type="Proteomes" id="UP000094236">
    <property type="component" value="Unassembled WGS sequence"/>
</dbReference>
<evidence type="ECO:0000256" key="5">
    <source>
        <dbReference type="ARBA" id="ARBA00022857"/>
    </source>
</evidence>
<dbReference type="SMART" id="SM00829">
    <property type="entry name" value="PKS_ER"/>
    <property type="match status" value="1"/>
</dbReference>
<evidence type="ECO:0000256" key="8">
    <source>
        <dbReference type="ARBA" id="ARBA00023098"/>
    </source>
</evidence>